<organism evidence="3 4">
    <name type="scientific">Allacma fusca</name>
    <dbReference type="NCBI Taxonomy" id="39272"/>
    <lineage>
        <taxon>Eukaryota</taxon>
        <taxon>Metazoa</taxon>
        <taxon>Ecdysozoa</taxon>
        <taxon>Arthropoda</taxon>
        <taxon>Hexapoda</taxon>
        <taxon>Collembola</taxon>
        <taxon>Symphypleona</taxon>
        <taxon>Sminthuridae</taxon>
        <taxon>Allacma</taxon>
    </lineage>
</organism>
<keyword evidence="4" id="KW-1185">Reference proteome</keyword>
<evidence type="ECO:0000256" key="1">
    <source>
        <dbReference type="SAM" id="MobiDB-lite"/>
    </source>
</evidence>
<dbReference type="GO" id="GO:0009653">
    <property type="term" value="P:anatomical structure morphogenesis"/>
    <property type="evidence" value="ECO:0007669"/>
    <property type="project" value="TreeGrafter"/>
</dbReference>
<dbReference type="GO" id="GO:0005829">
    <property type="term" value="C:cytosol"/>
    <property type="evidence" value="ECO:0007669"/>
    <property type="project" value="TreeGrafter"/>
</dbReference>
<reference evidence="3" key="1">
    <citation type="submission" date="2021-06" db="EMBL/GenBank/DDBJ databases">
        <authorList>
            <person name="Hodson N. C."/>
            <person name="Mongue J. A."/>
            <person name="Jaron S. K."/>
        </authorList>
    </citation>
    <scope>NUCLEOTIDE SEQUENCE</scope>
</reference>
<accession>A0A8J2LPM7</accession>
<dbReference type="Proteomes" id="UP000708208">
    <property type="component" value="Unassembled WGS sequence"/>
</dbReference>
<feature type="region of interest" description="Disordered" evidence="1">
    <location>
        <begin position="496"/>
        <end position="625"/>
    </location>
</feature>
<dbReference type="AlphaFoldDB" id="A0A8J2LPM7"/>
<feature type="compositionally biased region" description="Low complexity" evidence="1">
    <location>
        <begin position="551"/>
        <end position="569"/>
    </location>
</feature>
<dbReference type="Pfam" id="PF00651">
    <property type="entry name" value="BTB"/>
    <property type="match status" value="1"/>
</dbReference>
<comment type="caution">
    <text evidence="3">The sequence shown here is derived from an EMBL/GenBank/DDBJ whole genome shotgun (WGS) entry which is preliminary data.</text>
</comment>
<dbReference type="PANTHER" id="PTHR23312:SF8">
    <property type="entry name" value="ARMADILLO REPEAT-CONTAINING PROTEIN 5"/>
    <property type="match status" value="1"/>
</dbReference>
<evidence type="ECO:0000313" key="4">
    <source>
        <dbReference type="Proteomes" id="UP000708208"/>
    </source>
</evidence>
<feature type="compositionally biased region" description="Polar residues" evidence="1">
    <location>
        <begin position="524"/>
        <end position="538"/>
    </location>
</feature>
<evidence type="ECO:0000259" key="2">
    <source>
        <dbReference type="PROSITE" id="PS50097"/>
    </source>
</evidence>
<evidence type="ECO:0000313" key="3">
    <source>
        <dbReference type="EMBL" id="CAG7836409.1"/>
    </source>
</evidence>
<protein>
    <recommendedName>
        <fullName evidence="2">BTB domain-containing protein</fullName>
    </recommendedName>
</protein>
<dbReference type="PANTHER" id="PTHR23312">
    <property type="entry name" value="ARMC5 ARMADILLO REPEAT-CONTAINING -RELATED"/>
    <property type="match status" value="1"/>
</dbReference>
<dbReference type="OrthoDB" id="6086604at2759"/>
<dbReference type="InterPro" id="IPR000210">
    <property type="entry name" value="BTB/POZ_dom"/>
</dbReference>
<dbReference type="PROSITE" id="PS50097">
    <property type="entry name" value="BTB"/>
    <property type="match status" value="1"/>
</dbReference>
<feature type="domain" description="BTB" evidence="2">
    <location>
        <begin position="907"/>
        <end position="975"/>
    </location>
</feature>
<proteinExistence type="predicted"/>
<sequence>MAQSTRDKILQDIIYKIIVYSSEKKSNGEKLLQYLTLLRNQRPEKNGKPSFIETTLRKRGATQALISFFNRLAQAGQVGKSDMGVSLDNIHKEILSKGLSVLGNAFAVDHEAVKEAEKLKFIYSLKIFLESKKYVANAEILSRVLKCLANLAVHHKLRSKILHEGIAILVISRLDEIYMKLTKNSEIVKPALIEEIIIEKDEEMIVSQASRAIRIFCSDYAFQQHLVRFGALLSVGRFLKFSYNQNLFSDILKAIAVLSCYVKRLPRETLDLLTETESTDKAVLQKMVVLLKSHYGVNKVAEPAIMCLTQLSENITLAKALVTFDVFEAALEAMKHSDDTTRLERLLRLFVALTKDSAAAIDGSLSHRLRLSCCISIGETVKILKNSDLKVFHYWLLNLYEKLSEDKLKDLVSRGIIGVLDKYLREEIGEYTMDTLRSKIAAMDNDACHVHTRDNKQCPFTPKYRCNSPTYRQFQEAEEEKRRESTASNMSAFLCSKDLDTSPPLSPSSIPAVPGSPGSPLYSPASSPGSSPQYTYSPGSPAVSDDEGIYSSSPSTSSSTTFNTDTTGSVNNDYSSEGESEDERGELQRKSDDGNSENVSSEEGPVPKKFKFDMDKEEKSETGNRDCSNVLLREERVTKEIRLRSNKIHLILGILSRCSHLTVLPHELTNFLPFLLEMLWNGRLSIENAVVGVKVDTPEEQVVIGRMCFQRAFKIVSRMCSDISVFPVLIKTDVIPIIYRILVYDLKSLSKNDRIQDFLNDYSTTIMDSLVGMSGLKNETSGWRQGYFLSQCCQGATHIKDKNSKSSHEAQLVYDDYTQAVLSIPLLYRQQCPIFRNFEERTKTWQVIFDLLTNIDDINVFQFQNCILALTCIAKTKGLKWLDAENASKRKLLYPDVPLPEDLAQEETVCFELDDGCKLNIPKKFLTQASPVFSAMFDGHFLEAGRQSVNIRKTSLSALNALVTQIYQQSLFYLSETEEKAQDNNSNDEKPNVTCDDYPLSTLFELLSLKSTKNPSNLGGSTNPTIIFRTTVI</sequence>
<gene>
    <name evidence="3" type="ORF">AFUS01_LOCUS45656</name>
</gene>
<name>A0A8J2LPM7_9HEXA</name>
<dbReference type="EMBL" id="CAJVCH010571013">
    <property type="protein sequence ID" value="CAG7836409.1"/>
    <property type="molecule type" value="Genomic_DNA"/>
</dbReference>
<feature type="compositionally biased region" description="Basic and acidic residues" evidence="1">
    <location>
        <begin position="610"/>
        <end position="624"/>
    </location>
</feature>